<protein>
    <submittedName>
        <fullName evidence="1">Uncharacterized protein</fullName>
    </submittedName>
</protein>
<gene>
    <name evidence="1" type="ORF">CVU82_00130</name>
</gene>
<dbReference type="Proteomes" id="UP000233517">
    <property type="component" value="Unassembled WGS sequence"/>
</dbReference>
<evidence type="ECO:0000313" key="1">
    <source>
        <dbReference type="EMBL" id="PKM91610.1"/>
    </source>
</evidence>
<comment type="caution">
    <text evidence="1">The sequence shown here is derived from an EMBL/GenBank/DDBJ whole genome shotgun (WGS) entry which is preliminary data.</text>
</comment>
<reference evidence="1 2" key="1">
    <citation type="journal article" date="2017" name="ISME J.">
        <title>Potential for microbial H2 and metal transformations associated with novel bacteria and archaea in deep terrestrial subsurface sediments.</title>
        <authorList>
            <person name="Hernsdorf A.W."/>
            <person name="Amano Y."/>
            <person name="Miyakawa K."/>
            <person name="Ise K."/>
            <person name="Suzuki Y."/>
            <person name="Anantharaman K."/>
            <person name="Probst A."/>
            <person name="Burstein D."/>
            <person name="Thomas B.C."/>
            <person name="Banfield J.F."/>
        </authorList>
    </citation>
    <scope>NUCLEOTIDE SEQUENCE [LARGE SCALE GENOMIC DNA]</scope>
    <source>
        <strain evidence="1">HGW-Falkowbacteria-1</strain>
    </source>
</reference>
<dbReference type="EMBL" id="PHAI01000001">
    <property type="protein sequence ID" value="PKM91610.1"/>
    <property type="molecule type" value="Genomic_DNA"/>
</dbReference>
<proteinExistence type="predicted"/>
<accession>A0A2N2EA58</accession>
<sequence>MDKKISSRNFRAVALETLKENPMLVVPSPLKSAFTSKCFSIVNLVLYHINKKMSIGGAH</sequence>
<organism evidence="1 2">
    <name type="scientific">Candidatus Falkowbacteria bacterium HGW-Falkowbacteria-1</name>
    <dbReference type="NCBI Taxonomy" id="2013768"/>
    <lineage>
        <taxon>Bacteria</taxon>
        <taxon>Candidatus Falkowiibacteriota</taxon>
    </lineage>
</organism>
<dbReference type="AlphaFoldDB" id="A0A2N2EA58"/>
<evidence type="ECO:0000313" key="2">
    <source>
        <dbReference type="Proteomes" id="UP000233517"/>
    </source>
</evidence>
<name>A0A2N2EA58_9BACT</name>